<name>A0A316Z0N5_9BASI</name>
<dbReference type="RefSeq" id="XP_025380863.1">
    <property type="nucleotide sequence ID" value="XM_025519877.1"/>
</dbReference>
<dbReference type="GeneID" id="37041793"/>
<feature type="compositionally biased region" description="Polar residues" evidence="1">
    <location>
        <begin position="255"/>
        <end position="266"/>
    </location>
</feature>
<accession>A0A316Z0N5</accession>
<feature type="region of interest" description="Disordered" evidence="1">
    <location>
        <begin position="198"/>
        <end position="314"/>
    </location>
</feature>
<feature type="compositionally biased region" description="Basic and acidic residues" evidence="1">
    <location>
        <begin position="202"/>
        <end position="214"/>
    </location>
</feature>
<feature type="signal peptide" evidence="2">
    <location>
        <begin position="1"/>
        <end position="19"/>
    </location>
</feature>
<sequence>MAQGLMHLFILGFLVFAQASMLQARPAPPDDDDEGPSHHPYELGDVGQIFHELPDASQSFHELPDKWTPGILPATKAPVAHLSRPHRVAMALNKIALLSMKKNIASRCHPPLHGSVQILPKDFRKKGPQTPRKHYHYFIFPSDSWRALPAALAGRYRDQIEILISKLDGLSEEDMLTQIRHFIATLRNEHPLDVQRAWESQEQEKEQARKEKEQARKRKEQARKKKKQATADEDIKQKRRKRKRERLAANRVSEGASTNDEPSLFSSPRLGDMTQESWSKDGADQDPSSPPDFYRPLPFIKRRQDGGKTPLIPSIRDRMVISPKSARRMVFEKRFEKR</sequence>
<evidence type="ECO:0000256" key="2">
    <source>
        <dbReference type="SAM" id="SignalP"/>
    </source>
</evidence>
<keyword evidence="4" id="KW-1185">Reference proteome</keyword>
<gene>
    <name evidence="3" type="ORF">FA10DRAFT_257912</name>
</gene>
<proteinExistence type="predicted"/>
<dbReference type="EMBL" id="KZ819634">
    <property type="protein sequence ID" value="PWN93665.1"/>
    <property type="molecule type" value="Genomic_DNA"/>
</dbReference>
<protein>
    <submittedName>
        <fullName evidence="3">Uncharacterized protein</fullName>
    </submittedName>
</protein>
<keyword evidence="2" id="KW-0732">Signal</keyword>
<dbReference type="InParanoid" id="A0A316Z0N5"/>
<feature type="compositionally biased region" description="Basic residues" evidence="1">
    <location>
        <begin position="215"/>
        <end position="228"/>
    </location>
</feature>
<dbReference type="AlphaFoldDB" id="A0A316Z0N5"/>
<reference evidence="3 4" key="1">
    <citation type="journal article" date="2018" name="Mol. Biol. Evol.">
        <title>Broad Genomic Sampling Reveals a Smut Pathogenic Ancestry of the Fungal Clade Ustilaginomycotina.</title>
        <authorList>
            <person name="Kijpornyongpan T."/>
            <person name="Mondo S.J."/>
            <person name="Barry K."/>
            <person name="Sandor L."/>
            <person name="Lee J."/>
            <person name="Lipzen A."/>
            <person name="Pangilinan J."/>
            <person name="LaButti K."/>
            <person name="Hainaut M."/>
            <person name="Henrissat B."/>
            <person name="Grigoriev I.V."/>
            <person name="Spatafora J.W."/>
            <person name="Aime M.C."/>
        </authorList>
    </citation>
    <scope>NUCLEOTIDE SEQUENCE [LARGE SCALE GENOMIC DNA]</scope>
    <source>
        <strain evidence="3 4">MCA 4198</strain>
    </source>
</reference>
<evidence type="ECO:0000313" key="4">
    <source>
        <dbReference type="Proteomes" id="UP000245768"/>
    </source>
</evidence>
<organism evidence="3 4">
    <name type="scientific">Acaromyces ingoldii</name>
    <dbReference type="NCBI Taxonomy" id="215250"/>
    <lineage>
        <taxon>Eukaryota</taxon>
        <taxon>Fungi</taxon>
        <taxon>Dikarya</taxon>
        <taxon>Basidiomycota</taxon>
        <taxon>Ustilaginomycotina</taxon>
        <taxon>Exobasidiomycetes</taxon>
        <taxon>Exobasidiales</taxon>
        <taxon>Cryptobasidiaceae</taxon>
        <taxon>Acaromyces</taxon>
    </lineage>
</organism>
<evidence type="ECO:0000256" key="1">
    <source>
        <dbReference type="SAM" id="MobiDB-lite"/>
    </source>
</evidence>
<evidence type="ECO:0000313" key="3">
    <source>
        <dbReference type="EMBL" id="PWN93665.1"/>
    </source>
</evidence>
<dbReference type="Proteomes" id="UP000245768">
    <property type="component" value="Unassembled WGS sequence"/>
</dbReference>
<feature type="chain" id="PRO_5016360246" evidence="2">
    <location>
        <begin position="20"/>
        <end position="338"/>
    </location>
</feature>